<dbReference type="Gene3D" id="2.40.70.10">
    <property type="entry name" value="Acid Proteases"/>
    <property type="match status" value="1"/>
</dbReference>
<reference evidence="3 4" key="1">
    <citation type="submission" date="2024-03" db="EMBL/GenBank/DDBJ databases">
        <title>A high-quality draft genome sequence of Diaporthe vaccinii, a causative agent of upright dieback and viscid rot disease in cranberry plants.</title>
        <authorList>
            <person name="Sarrasin M."/>
            <person name="Lang B.F."/>
            <person name="Burger G."/>
        </authorList>
    </citation>
    <scope>NUCLEOTIDE SEQUENCE [LARGE SCALE GENOMIC DNA]</scope>
    <source>
        <strain evidence="3 4">IS7</strain>
    </source>
</reference>
<dbReference type="PROSITE" id="PS51767">
    <property type="entry name" value="PEPTIDASE_A1"/>
    <property type="match status" value="1"/>
</dbReference>
<dbReference type="InterPro" id="IPR021109">
    <property type="entry name" value="Peptidase_aspartic_dom_sf"/>
</dbReference>
<evidence type="ECO:0000256" key="1">
    <source>
        <dbReference type="SAM" id="MobiDB-lite"/>
    </source>
</evidence>
<feature type="domain" description="Peptidase A1" evidence="2">
    <location>
        <begin position="1"/>
        <end position="189"/>
    </location>
</feature>
<dbReference type="Proteomes" id="UP001600888">
    <property type="component" value="Unassembled WGS sequence"/>
</dbReference>
<dbReference type="SUPFAM" id="SSF50630">
    <property type="entry name" value="Acid proteases"/>
    <property type="match status" value="1"/>
</dbReference>
<dbReference type="EMBL" id="JBAWTH010000108">
    <property type="protein sequence ID" value="KAL2276799.1"/>
    <property type="molecule type" value="Genomic_DNA"/>
</dbReference>
<evidence type="ECO:0000313" key="4">
    <source>
        <dbReference type="Proteomes" id="UP001600888"/>
    </source>
</evidence>
<keyword evidence="4" id="KW-1185">Reference proteome</keyword>
<dbReference type="InterPro" id="IPR033121">
    <property type="entry name" value="PEPTIDASE_A1"/>
</dbReference>
<name>A0ABR4E2Z3_9PEZI</name>
<protein>
    <recommendedName>
        <fullName evidence="2">Peptidase A1 domain-containing protein</fullName>
    </recommendedName>
</protein>
<organism evidence="3 4">
    <name type="scientific">Diaporthe vaccinii</name>
    <dbReference type="NCBI Taxonomy" id="105482"/>
    <lineage>
        <taxon>Eukaryota</taxon>
        <taxon>Fungi</taxon>
        <taxon>Dikarya</taxon>
        <taxon>Ascomycota</taxon>
        <taxon>Pezizomycotina</taxon>
        <taxon>Sordariomycetes</taxon>
        <taxon>Sordariomycetidae</taxon>
        <taxon>Diaporthales</taxon>
        <taxon>Diaporthaceae</taxon>
        <taxon>Diaporthe</taxon>
        <taxon>Diaporthe eres species complex</taxon>
    </lineage>
</organism>
<proteinExistence type="predicted"/>
<evidence type="ECO:0000313" key="3">
    <source>
        <dbReference type="EMBL" id="KAL2276799.1"/>
    </source>
</evidence>
<sequence length="189" mass="19921">MGLGFPGMTAARSGGKPGKIVDNDDPLASYDPWSTSAVKQNLTQPVFSLALDIHGGWILALGGAADVPVKGEYASTPILIEERADEQFTYYTIMAEDYLIAGQSFTNHTTTAGSSNDTSGQGQGFPVTVDSGYSTNILPLSLIKVLYGSFKMPPEQVGFQGSTLFAVPCDAEVPSFGIQIGGRVFEQSA</sequence>
<feature type="region of interest" description="Disordered" evidence="1">
    <location>
        <begin position="1"/>
        <end position="23"/>
    </location>
</feature>
<gene>
    <name evidence="3" type="ORF">FJTKL_00458</name>
</gene>
<evidence type="ECO:0000259" key="2">
    <source>
        <dbReference type="PROSITE" id="PS51767"/>
    </source>
</evidence>
<comment type="caution">
    <text evidence="3">The sequence shown here is derived from an EMBL/GenBank/DDBJ whole genome shotgun (WGS) entry which is preliminary data.</text>
</comment>
<accession>A0ABR4E2Z3</accession>